<protein>
    <submittedName>
        <fullName evidence="3">CAP domain-containing protein</fullName>
    </submittedName>
</protein>
<dbReference type="Gene3D" id="3.40.33.10">
    <property type="entry name" value="CAP"/>
    <property type="match status" value="1"/>
</dbReference>
<organism evidence="3 4">
    <name type="scientific">Virgibacillus byunsanensis</name>
    <dbReference type="NCBI Taxonomy" id="570945"/>
    <lineage>
        <taxon>Bacteria</taxon>
        <taxon>Bacillati</taxon>
        <taxon>Bacillota</taxon>
        <taxon>Bacilli</taxon>
        <taxon>Bacillales</taxon>
        <taxon>Bacillaceae</taxon>
        <taxon>Virgibacillus</taxon>
    </lineage>
</organism>
<dbReference type="RefSeq" id="WP_390362035.1">
    <property type="nucleotide sequence ID" value="NZ_JBHTKJ010000024.1"/>
</dbReference>
<dbReference type="InterPro" id="IPR029410">
    <property type="entry name" value="CAP_assoc"/>
</dbReference>
<name>A0ABW3LPC3_9BACI</name>
<dbReference type="SUPFAM" id="SSF55797">
    <property type="entry name" value="PR-1-like"/>
    <property type="match status" value="1"/>
</dbReference>
<dbReference type="EMBL" id="JBHTKJ010000024">
    <property type="protein sequence ID" value="MFD1038755.1"/>
    <property type="molecule type" value="Genomic_DNA"/>
</dbReference>
<sequence>MRFIRFLVIIFIVSLVGFYLLEKNELSPNEAVDQVSKILKEKKNMMETKEISEKRTKIPLEGDIFQWIGKDSNELTKELGEPFRNDLSAYGYTWWVYTDQKEQYVQFGVEENEVKSVYATGNNLSTEPVQIGQTYESMNNEFSFSEEVTYSKGISSYTFRLNEEDRLTRPLVKITNDVFVQYYFDTFTSKLSSIRLVTGDILLRHRPYEVEYRGSLPEKLDVSEEEWAEIESGMEQQIFDITNVMRKQYQKSGLQWEENVSEVAFLHSKDMEENQYFSHYGLNGDGLKERLGAKEIYYLGAGENIAAQYPDAPAAMEGWLNSKGHREALLKDDYTHLGVGVYRFYYTQNFLEKPL</sequence>
<reference evidence="4" key="1">
    <citation type="journal article" date="2019" name="Int. J. Syst. Evol. Microbiol.">
        <title>The Global Catalogue of Microorganisms (GCM) 10K type strain sequencing project: providing services to taxonomists for standard genome sequencing and annotation.</title>
        <authorList>
            <consortium name="The Broad Institute Genomics Platform"/>
            <consortium name="The Broad Institute Genome Sequencing Center for Infectious Disease"/>
            <person name="Wu L."/>
            <person name="Ma J."/>
        </authorList>
    </citation>
    <scope>NUCLEOTIDE SEQUENCE [LARGE SCALE GENOMIC DNA]</scope>
    <source>
        <strain evidence="4">CCUG 56754</strain>
    </source>
</reference>
<dbReference type="CDD" id="cd05379">
    <property type="entry name" value="CAP_bacterial"/>
    <property type="match status" value="1"/>
</dbReference>
<dbReference type="Pfam" id="PF14504">
    <property type="entry name" value="CAP_assoc_N"/>
    <property type="match status" value="1"/>
</dbReference>
<dbReference type="InterPro" id="IPR035940">
    <property type="entry name" value="CAP_sf"/>
</dbReference>
<feature type="domain" description="SCP" evidence="1">
    <location>
        <begin position="240"/>
        <end position="348"/>
    </location>
</feature>
<keyword evidence="4" id="KW-1185">Reference proteome</keyword>
<dbReference type="InterPro" id="IPR014044">
    <property type="entry name" value="CAP_dom"/>
</dbReference>
<comment type="caution">
    <text evidence="3">The sequence shown here is derived from an EMBL/GenBank/DDBJ whole genome shotgun (WGS) entry which is preliminary data.</text>
</comment>
<dbReference type="Proteomes" id="UP001597040">
    <property type="component" value="Unassembled WGS sequence"/>
</dbReference>
<dbReference type="Pfam" id="PF00188">
    <property type="entry name" value="CAP"/>
    <property type="match status" value="1"/>
</dbReference>
<evidence type="ECO:0000313" key="3">
    <source>
        <dbReference type="EMBL" id="MFD1038755.1"/>
    </source>
</evidence>
<evidence type="ECO:0000313" key="4">
    <source>
        <dbReference type="Proteomes" id="UP001597040"/>
    </source>
</evidence>
<gene>
    <name evidence="3" type="ORF">ACFQ3N_10185</name>
</gene>
<proteinExistence type="predicted"/>
<feature type="domain" description="CAP-associated" evidence="2">
    <location>
        <begin position="68"/>
        <end position="208"/>
    </location>
</feature>
<dbReference type="PANTHER" id="PTHR31157:SF26">
    <property type="entry name" value="SCP-LIKE EXTRACELLULAR PROTEIN"/>
    <property type="match status" value="1"/>
</dbReference>
<accession>A0ABW3LPC3</accession>
<dbReference type="PANTHER" id="PTHR31157">
    <property type="entry name" value="SCP DOMAIN-CONTAINING PROTEIN"/>
    <property type="match status" value="1"/>
</dbReference>
<evidence type="ECO:0000259" key="2">
    <source>
        <dbReference type="Pfam" id="PF14504"/>
    </source>
</evidence>
<evidence type="ECO:0000259" key="1">
    <source>
        <dbReference type="Pfam" id="PF00188"/>
    </source>
</evidence>